<dbReference type="PROSITE" id="PS51340">
    <property type="entry name" value="MOSC"/>
    <property type="match status" value="1"/>
</dbReference>
<protein>
    <submittedName>
        <fullName evidence="2">MOSC N-terminal beta barrel domain-containing protein</fullName>
    </submittedName>
</protein>
<organism evidence="2 3">
    <name type="scientific">Calothrix parietina FACHB-288</name>
    <dbReference type="NCBI Taxonomy" id="2692896"/>
    <lineage>
        <taxon>Bacteria</taxon>
        <taxon>Bacillati</taxon>
        <taxon>Cyanobacteriota</taxon>
        <taxon>Cyanophyceae</taxon>
        <taxon>Nostocales</taxon>
        <taxon>Calotrichaceae</taxon>
        <taxon>Calothrix</taxon>
    </lineage>
</organism>
<comment type="caution">
    <text evidence="2">The sequence shown here is derived from an EMBL/GenBank/DDBJ whole genome shotgun (WGS) entry which is preliminary data.</text>
</comment>
<reference evidence="2 3" key="1">
    <citation type="journal article" date="2020" name="ISME J.">
        <title>Comparative genomics reveals insights into cyanobacterial evolution and habitat adaptation.</title>
        <authorList>
            <person name="Chen M.Y."/>
            <person name="Teng W.K."/>
            <person name="Zhao L."/>
            <person name="Hu C.X."/>
            <person name="Zhou Y.K."/>
            <person name="Han B.P."/>
            <person name="Song L.R."/>
            <person name="Shu W.S."/>
        </authorList>
    </citation>
    <scope>NUCLEOTIDE SEQUENCE [LARGE SCALE GENOMIC DNA]</scope>
    <source>
        <strain evidence="2 3">FACHB-288</strain>
    </source>
</reference>
<dbReference type="RefSeq" id="WP_190546497.1">
    <property type="nucleotide sequence ID" value="NZ_CAWPNO010000077.1"/>
</dbReference>
<proteinExistence type="predicted"/>
<dbReference type="Pfam" id="PF03476">
    <property type="entry name" value="MOSC_N"/>
    <property type="match status" value="1"/>
</dbReference>
<evidence type="ECO:0000259" key="1">
    <source>
        <dbReference type="PROSITE" id="PS51340"/>
    </source>
</evidence>
<dbReference type="Proteomes" id="UP000658514">
    <property type="component" value="Unassembled WGS sequence"/>
</dbReference>
<dbReference type="InterPro" id="IPR011037">
    <property type="entry name" value="Pyrv_Knase-like_insert_dom_sf"/>
</dbReference>
<dbReference type="InterPro" id="IPR005302">
    <property type="entry name" value="MoCF_Sase_C"/>
</dbReference>
<keyword evidence="3" id="KW-1185">Reference proteome</keyword>
<feature type="domain" description="MOSC" evidence="1">
    <location>
        <begin position="88"/>
        <end position="260"/>
    </location>
</feature>
<dbReference type="Pfam" id="PF03473">
    <property type="entry name" value="MOSC"/>
    <property type="match status" value="1"/>
</dbReference>
<accession>A0ABR8AIY8</accession>
<dbReference type="SUPFAM" id="SSF141673">
    <property type="entry name" value="MOSC N-terminal domain-like"/>
    <property type="match status" value="1"/>
</dbReference>
<evidence type="ECO:0000313" key="2">
    <source>
        <dbReference type="EMBL" id="MBD2198547.1"/>
    </source>
</evidence>
<dbReference type="InterPro" id="IPR005303">
    <property type="entry name" value="MOCOS_middle"/>
</dbReference>
<evidence type="ECO:0000313" key="3">
    <source>
        <dbReference type="Proteomes" id="UP000658514"/>
    </source>
</evidence>
<dbReference type="SUPFAM" id="SSF50800">
    <property type="entry name" value="PK beta-barrel domain-like"/>
    <property type="match status" value="1"/>
</dbReference>
<name>A0ABR8AIY8_9CYAN</name>
<sequence>MPYLAKIVLYPIKSLDGVEVEKARVLPSGSLECDRELAIFDENGNFVNGKRHAKIHLLRTEFALAQRTISVQLPGGDSPINFHLDSERQALEAIFSDFFGFKVTLEQNLQMGFPDDRNCSGPTVISTATLEAVASWFPDMNVGQMRRRLRANIEIGGVPAFWEDQLFSNNSDIAVSFRIGDVCFLGIQPCQRCVVPTRNPDSGKADSNFQKIFVQQRQATLPDWAALSRFNHFYKLSINTRLAELSTAKTLQVGDEVVILT</sequence>
<dbReference type="EMBL" id="JACJQH010000043">
    <property type="protein sequence ID" value="MBD2198547.1"/>
    <property type="molecule type" value="Genomic_DNA"/>
</dbReference>
<gene>
    <name evidence="2" type="ORF">H6G24_24180</name>
</gene>